<reference evidence="2 3" key="1">
    <citation type="submission" date="2016-11" db="EMBL/GenBank/DDBJ databases">
        <authorList>
            <person name="Jaros S."/>
            <person name="Januszkiewicz K."/>
            <person name="Wedrychowicz H."/>
        </authorList>
    </citation>
    <scope>NUCLEOTIDE SEQUENCE [LARGE SCALE GENOMIC DNA]</scope>
    <source>
        <strain evidence="2 3">DSM 22153</strain>
    </source>
</reference>
<dbReference type="Pfam" id="PF01869">
    <property type="entry name" value="BcrAD_BadFG"/>
    <property type="match status" value="1"/>
</dbReference>
<protein>
    <submittedName>
        <fullName evidence="2">Glucosamine kinase</fullName>
    </submittedName>
</protein>
<dbReference type="Proteomes" id="UP000186002">
    <property type="component" value="Unassembled WGS sequence"/>
</dbReference>
<organism evidence="2 3">
    <name type="scientific">Roseibium suaedae</name>
    <dbReference type="NCBI Taxonomy" id="735517"/>
    <lineage>
        <taxon>Bacteria</taxon>
        <taxon>Pseudomonadati</taxon>
        <taxon>Pseudomonadota</taxon>
        <taxon>Alphaproteobacteria</taxon>
        <taxon>Hyphomicrobiales</taxon>
        <taxon>Stappiaceae</taxon>
        <taxon>Roseibium</taxon>
    </lineage>
</organism>
<dbReference type="GO" id="GO:0016301">
    <property type="term" value="F:kinase activity"/>
    <property type="evidence" value="ECO:0007669"/>
    <property type="project" value="UniProtKB-KW"/>
</dbReference>
<evidence type="ECO:0000313" key="2">
    <source>
        <dbReference type="EMBL" id="SHM67840.1"/>
    </source>
</evidence>
<dbReference type="Gene3D" id="3.30.420.40">
    <property type="match status" value="2"/>
</dbReference>
<keyword evidence="2" id="KW-0418">Kinase</keyword>
<dbReference type="PANTHER" id="PTHR43190:SF3">
    <property type="entry name" value="N-ACETYL-D-GLUCOSAMINE KINASE"/>
    <property type="match status" value="1"/>
</dbReference>
<dbReference type="EMBL" id="FRBW01000003">
    <property type="protein sequence ID" value="SHM67840.1"/>
    <property type="molecule type" value="Genomic_DNA"/>
</dbReference>
<accession>A0A1M7KRN5</accession>
<sequence length="300" mass="31041">MTIEEFEHLSSSSKIPDYFLGVDGGGTSCRAAVSDRSGAILGRAQAGAANITTDPDGALQTILQVCRQALEHAGLAQDLELYPAYLGLAGSMTGQAGERLKPLLPFSFSEVRSDGVIALEGALGPRDGMIAILGTGSLFMARQGSELTSLGGRGFLLGDHGGGARLGRALLEECLLACDGLRPFTPLLEKTLAGFGNGLSGVISFAKSSPPSAFATYAADLFSSAGQGDEAAIQILSEAAHLINLSLDKIRFDGCDALCLLGGLSRSYDSWIAPHHRSLLKEPQGDGLSGAISLAIRTFG</sequence>
<dbReference type="PANTHER" id="PTHR43190">
    <property type="entry name" value="N-ACETYL-D-GLUCOSAMINE KINASE"/>
    <property type="match status" value="1"/>
</dbReference>
<dbReference type="InterPro" id="IPR052519">
    <property type="entry name" value="Euk-type_GlcNAc_Kinase"/>
</dbReference>
<dbReference type="STRING" id="735517.SAMN05444272_2945"/>
<dbReference type="CDD" id="cd24082">
    <property type="entry name" value="ASKHA_NBD_GspK-like"/>
    <property type="match status" value="1"/>
</dbReference>
<name>A0A1M7KRN5_9HYPH</name>
<evidence type="ECO:0000259" key="1">
    <source>
        <dbReference type="Pfam" id="PF01869"/>
    </source>
</evidence>
<dbReference type="AlphaFoldDB" id="A0A1M7KRN5"/>
<dbReference type="SUPFAM" id="SSF53067">
    <property type="entry name" value="Actin-like ATPase domain"/>
    <property type="match status" value="2"/>
</dbReference>
<gene>
    <name evidence="2" type="ORF">SAMN05444272_2945</name>
</gene>
<proteinExistence type="predicted"/>
<dbReference type="InterPro" id="IPR043129">
    <property type="entry name" value="ATPase_NBD"/>
</dbReference>
<keyword evidence="2" id="KW-0808">Transferase</keyword>
<dbReference type="OrthoDB" id="63487at2"/>
<feature type="domain" description="ATPase BadF/BadG/BcrA/BcrD type" evidence="1">
    <location>
        <begin position="20"/>
        <end position="268"/>
    </location>
</feature>
<dbReference type="InterPro" id="IPR002731">
    <property type="entry name" value="ATPase_BadF"/>
</dbReference>
<keyword evidence="3" id="KW-1185">Reference proteome</keyword>
<evidence type="ECO:0000313" key="3">
    <source>
        <dbReference type="Proteomes" id="UP000186002"/>
    </source>
</evidence>